<name>A0A1X7AFV1_9GAMM</name>
<dbReference type="RefSeq" id="WP_087106984.1">
    <property type="nucleotide sequence ID" value="NZ_CBCSCN010000014.1"/>
</dbReference>
<dbReference type="SUPFAM" id="SSF82657">
    <property type="entry name" value="BolA-like"/>
    <property type="match status" value="1"/>
</dbReference>
<dbReference type="InterPro" id="IPR036065">
    <property type="entry name" value="BolA-like_sf"/>
</dbReference>
<dbReference type="PIRSF" id="PIRSF003113">
    <property type="entry name" value="BolA"/>
    <property type="match status" value="1"/>
</dbReference>
<protein>
    <submittedName>
        <fullName evidence="3">Transcriptional regulator BolA</fullName>
    </submittedName>
</protein>
<accession>A0A1X7AFV1</accession>
<dbReference type="OrthoDB" id="9812890at2"/>
<dbReference type="AlphaFoldDB" id="A0A1X7AFV1"/>
<dbReference type="EMBL" id="FWPT01000002">
    <property type="protein sequence ID" value="SMA37188.1"/>
    <property type="molecule type" value="Genomic_DNA"/>
</dbReference>
<comment type="similarity">
    <text evidence="1 2">Belongs to the BolA/IbaG family.</text>
</comment>
<reference evidence="3 4" key="1">
    <citation type="submission" date="2017-03" db="EMBL/GenBank/DDBJ databases">
        <authorList>
            <person name="Afonso C.L."/>
            <person name="Miller P.J."/>
            <person name="Scott M.A."/>
            <person name="Spackman E."/>
            <person name="Goraichik I."/>
            <person name="Dimitrov K.M."/>
            <person name="Suarez D.L."/>
            <person name="Swayne D.E."/>
        </authorList>
    </citation>
    <scope>NUCLEOTIDE SEQUENCE [LARGE SCALE GENOMIC DNA]</scope>
    <source>
        <strain evidence="3">SB41UT1</strain>
    </source>
</reference>
<sequence>MHASEVKTLLESKIEGAEVFVEGEGCDFRLTVVSTVFAGCLPVKRQQIVYTHLNEMIAAGTIHAVTMQTFTPEEWAARQG</sequence>
<dbReference type="Gene3D" id="3.30.300.90">
    <property type="entry name" value="BolA-like"/>
    <property type="match status" value="1"/>
</dbReference>
<dbReference type="PANTHER" id="PTHR46229:SF4">
    <property type="entry name" value="ACID STRESS PROTEIN IBAG"/>
    <property type="match status" value="1"/>
</dbReference>
<evidence type="ECO:0000313" key="3">
    <source>
        <dbReference type="EMBL" id="SMA37188.1"/>
    </source>
</evidence>
<proteinExistence type="inferred from homology"/>
<dbReference type="Pfam" id="PF01722">
    <property type="entry name" value="BolA"/>
    <property type="match status" value="1"/>
</dbReference>
<keyword evidence="4" id="KW-1185">Reference proteome</keyword>
<evidence type="ECO:0000256" key="2">
    <source>
        <dbReference type="RuleBase" id="RU003860"/>
    </source>
</evidence>
<dbReference type="Proteomes" id="UP000196573">
    <property type="component" value="Unassembled WGS sequence"/>
</dbReference>
<dbReference type="InterPro" id="IPR050961">
    <property type="entry name" value="BolA/IbaG_stress_morph_reg"/>
</dbReference>
<gene>
    <name evidence="3" type="ORF">EHSB41UT_00700</name>
</gene>
<dbReference type="InterPro" id="IPR002634">
    <property type="entry name" value="BolA"/>
</dbReference>
<dbReference type="PANTHER" id="PTHR46229">
    <property type="entry name" value="BOLA TRANSCRIPTION REGULATOR"/>
    <property type="match status" value="1"/>
</dbReference>
<evidence type="ECO:0000313" key="4">
    <source>
        <dbReference type="Proteomes" id="UP000196573"/>
    </source>
</evidence>
<evidence type="ECO:0000256" key="1">
    <source>
        <dbReference type="ARBA" id="ARBA00005578"/>
    </source>
</evidence>
<organism evidence="3 4">
    <name type="scientific">Parendozoicomonas haliclonae</name>
    <dbReference type="NCBI Taxonomy" id="1960125"/>
    <lineage>
        <taxon>Bacteria</taxon>
        <taxon>Pseudomonadati</taxon>
        <taxon>Pseudomonadota</taxon>
        <taxon>Gammaproteobacteria</taxon>
        <taxon>Oceanospirillales</taxon>
        <taxon>Endozoicomonadaceae</taxon>
        <taxon>Parendozoicomonas</taxon>
    </lineage>
</organism>